<gene>
    <name evidence="1" type="ORF">POCULU_LOCUS10578</name>
</gene>
<protein>
    <submittedName>
        <fullName evidence="1">526_t:CDS:1</fullName>
    </submittedName>
</protein>
<evidence type="ECO:0000313" key="2">
    <source>
        <dbReference type="Proteomes" id="UP000789572"/>
    </source>
</evidence>
<name>A0A9N9E859_9GLOM</name>
<comment type="caution">
    <text evidence="1">The sequence shown here is derived from an EMBL/GenBank/DDBJ whole genome shotgun (WGS) entry which is preliminary data.</text>
</comment>
<dbReference type="AlphaFoldDB" id="A0A9N9E859"/>
<feature type="non-terminal residue" evidence="1">
    <location>
        <position position="41"/>
    </location>
</feature>
<dbReference type="Proteomes" id="UP000789572">
    <property type="component" value="Unassembled WGS sequence"/>
</dbReference>
<evidence type="ECO:0000313" key="1">
    <source>
        <dbReference type="EMBL" id="CAG8663478.1"/>
    </source>
</evidence>
<accession>A0A9N9E859</accession>
<sequence length="41" mass="4997">QASSRKRNSMRRAQARMRQRIENLIDECHHKTALWLVRSFD</sequence>
<reference evidence="1" key="1">
    <citation type="submission" date="2021-06" db="EMBL/GenBank/DDBJ databases">
        <authorList>
            <person name="Kallberg Y."/>
            <person name="Tangrot J."/>
            <person name="Rosling A."/>
        </authorList>
    </citation>
    <scope>NUCLEOTIDE SEQUENCE</scope>
    <source>
        <strain evidence="1">IA702</strain>
    </source>
</reference>
<organism evidence="1 2">
    <name type="scientific">Paraglomus occultum</name>
    <dbReference type="NCBI Taxonomy" id="144539"/>
    <lineage>
        <taxon>Eukaryota</taxon>
        <taxon>Fungi</taxon>
        <taxon>Fungi incertae sedis</taxon>
        <taxon>Mucoromycota</taxon>
        <taxon>Glomeromycotina</taxon>
        <taxon>Glomeromycetes</taxon>
        <taxon>Paraglomerales</taxon>
        <taxon>Paraglomeraceae</taxon>
        <taxon>Paraglomus</taxon>
    </lineage>
</organism>
<dbReference type="EMBL" id="CAJVPJ010005701">
    <property type="protein sequence ID" value="CAG8663478.1"/>
    <property type="molecule type" value="Genomic_DNA"/>
</dbReference>
<feature type="non-terminal residue" evidence="1">
    <location>
        <position position="1"/>
    </location>
</feature>
<keyword evidence="2" id="KW-1185">Reference proteome</keyword>
<proteinExistence type="predicted"/>